<evidence type="ECO:0000313" key="3">
    <source>
        <dbReference type="Proteomes" id="UP001457282"/>
    </source>
</evidence>
<comment type="caution">
    <text evidence="2">The sequence shown here is derived from an EMBL/GenBank/DDBJ whole genome shotgun (WGS) entry which is preliminary data.</text>
</comment>
<feature type="region of interest" description="Disordered" evidence="1">
    <location>
        <begin position="40"/>
        <end position="64"/>
    </location>
</feature>
<evidence type="ECO:0000313" key="2">
    <source>
        <dbReference type="EMBL" id="KAK9923876.1"/>
    </source>
</evidence>
<protein>
    <submittedName>
        <fullName evidence="2">Uncharacterized protein</fullName>
    </submittedName>
</protein>
<organism evidence="2 3">
    <name type="scientific">Rubus argutus</name>
    <name type="common">Southern blackberry</name>
    <dbReference type="NCBI Taxonomy" id="59490"/>
    <lineage>
        <taxon>Eukaryota</taxon>
        <taxon>Viridiplantae</taxon>
        <taxon>Streptophyta</taxon>
        <taxon>Embryophyta</taxon>
        <taxon>Tracheophyta</taxon>
        <taxon>Spermatophyta</taxon>
        <taxon>Magnoliopsida</taxon>
        <taxon>eudicotyledons</taxon>
        <taxon>Gunneridae</taxon>
        <taxon>Pentapetalae</taxon>
        <taxon>rosids</taxon>
        <taxon>fabids</taxon>
        <taxon>Rosales</taxon>
        <taxon>Rosaceae</taxon>
        <taxon>Rosoideae</taxon>
        <taxon>Rosoideae incertae sedis</taxon>
        <taxon>Rubus</taxon>
    </lineage>
</organism>
<feature type="region of interest" description="Disordered" evidence="1">
    <location>
        <begin position="1"/>
        <end position="20"/>
    </location>
</feature>
<gene>
    <name evidence="2" type="ORF">M0R45_032274</name>
</gene>
<evidence type="ECO:0000256" key="1">
    <source>
        <dbReference type="SAM" id="MobiDB-lite"/>
    </source>
</evidence>
<name>A0AAW1WJ89_RUBAR</name>
<dbReference type="PANTHER" id="PTHR35488">
    <property type="entry name" value="OS05G0358900 PROTEIN-RELATED"/>
    <property type="match status" value="1"/>
</dbReference>
<dbReference type="Proteomes" id="UP001457282">
    <property type="component" value="Unassembled WGS sequence"/>
</dbReference>
<feature type="compositionally biased region" description="Polar residues" evidence="1">
    <location>
        <begin position="82"/>
        <end position="102"/>
    </location>
</feature>
<keyword evidence="3" id="KW-1185">Reference proteome</keyword>
<feature type="region of interest" description="Disordered" evidence="1">
    <location>
        <begin position="81"/>
        <end position="133"/>
    </location>
</feature>
<proteinExistence type="predicted"/>
<accession>A0AAW1WJ89</accession>
<dbReference type="EMBL" id="JBEDUW010000006">
    <property type="protein sequence ID" value="KAK9923876.1"/>
    <property type="molecule type" value="Genomic_DNA"/>
</dbReference>
<dbReference type="PANTHER" id="PTHR35488:SF4">
    <property type="entry name" value="DUF4005 DOMAIN-CONTAINING PROTEIN"/>
    <property type="match status" value="1"/>
</dbReference>
<reference evidence="2 3" key="1">
    <citation type="journal article" date="2023" name="G3 (Bethesda)">
        <title>A chromosome-length genome assembly and annotation of blackberry (Rubus argutus, cv. 'Hillquist').</title>
        <authorList>
            <person name="Bruna T."/>
            <person name="Aryal R."/>
            <person name="Dudchenko O."/>
            <person name="Sargent D.J."/>
            <person name="Mead D."/>
            <person name="Buti M."/>
            <person name="Cavallini A."/>
            <person name="Hytonen T."/>
            <person name="Andres J."/>
            <person name="Pham M."/>
            <person name="Weisz D."/>
            <person name="Mascagni F."/>
            <person name="Usai G."/>
            <person name="Natali L."/>
            <person name="Bassil N."/>
            <person name="Fernandez G.E."/>
            <person name="Lomsadze A."/>
            <person name="Armour M."/>
            <person name="Olukolu B."/>
            <person name="Poorten T."/>
            <person name="Britton C."/>
            <person name="Davik J."/>
            <person name="Ashrafi H."/>
            <person name="Aiden E.L."/>
            <person name="Borodovsky M."/>
            <person name="Worthington M."/>
        </authorList>
    </citation>
    <scope>NUCLEOTIDE SEQUENCE [LARGE SCALE GENOMIC DNA]</scope>
    <source>
        <strain evidence="2">PI 553951</strain>
    </source>
</reference>
<sequence>MKKSPVHPKYEMGFDGSNRFDPQNDFYQFLEEAKQYAIESDFQTSAPYPEETGERRLGPEKKKKKSWKKLLFPWLKDEKMNKTSTKPATKSQVSDARRTNVSGPVYVTGKAMDGQDGRQRRPLSGPITGLFKPTKRADDEIPYKCLEKTDSHKVVQTYGPVYLVT</sequence>
<dbReference type="AlphaFoldDB" id="A0AAW1WJ89"/>